<protein>
    <submittedName>
        <fullName evidence="1">AMP-binding protein</fullName>
    </submittedName>
</protein>
<comment type="caution">
    <text evidence="1">The sequence shown here is derived from an EMBL/GenBank/DDBJ whole genome shotgun (WGS) entry which is preliminary data.</text>
</comment>
<dbReference type="EMBL" id="JAOXLN010000023">
    <property type="protein sequence ID" value="MDZ5087791.1"/>
    <property type="molecule type" value="Genomic_DNA"/>
</dbReference>
<gene>
    <name evidence="1" type="ORF">OHX15_20565</name>
</gene>
<organism evidence="1 2">
    <name type="scientific">Mycolicibacterium parafortuitum</name>
    <name type="common">Mycobacterium parafortuitum</name>
    <dbReference type="NCBI Taxonomy" id="39692"/>
    <lineage>
        <taxon>Bacteria</taxon>
        <taxon>Bacillati</taxon>
        <taxon>Actinomycetota</taxon>
        <taxon>Actinomycetes</taxon>
        <taxon>Mycobacteriales</taxon>
        <taxon>Mycobacteriaceae</taxon>
        <taxon>Mycolicibacterium</taxon>
    </lineage>
</organism>
<evidence type="ECO:0000313" key="1">
    <source>
        <dbReference type="EMBL" id="MDZ5087791.1"/>
    </source>
</evidence>
<evidence type="ECO:0000313" key="2">
    <source>
        <dbReference type="Proteomes" id="UP001289645"/>
    </source>
</evidence>
<dbReference type="Proteomes" id="UP001289645">
    <property type="component" value="Unassembled WGS sequence"/>
</dbReference>
<accession>A0ACC6MLI2</accession>
<proteinExistence type="predicted"/>
<sequence length="546" mass="58406">MTVGENISRTMDMVRAAAVLVRRGMVQPTRPRDVLRAARALRRFGTFGGLAHYTAARYGARHALSDDTIQLSFSEVDEQSNARAQTLANLRGTGAGPDERSREEPTVVGLLRRSSVDFVLDLAAANKAGVRTVLLNVGFAGPQLADVCARERVSAVLADDEFAPLLSELDPGIVQLVGSGIVELAAGRSVSAPAPPARPGGLVLLTSGTTGAPKGAPRERISPLQSAQLLDRIPWPRDSAYVVAAPLFHATGLATCSLGLALGNQVVLRRRFDPRDTVHAIDVHHAKALVVVPTMLSRILDLRPEVLHGFDTSSLEVVFTAGSSLSPELYRRATRLFGDVVYNLYGSTEVATAAVATPAELRRAPGTVGRPPVGCTIAAYDDCDRRITDPDTVGTIYVSSGLSFGGYTDGRHKKSLDGLLSSGDTGHFDDEGLWFIDGRDDEMVVCGGENVYPLEVENVLAEVPGVREVAVIGIPDPDFGMCLRAFIVRSDEAGAEAAPDADRIRSAVRSRLARHKVPRDVVFLEALPRNETGKVLKRALVDMEKS</sequence>
<name>A0ACC6MLI2_MYCPF</name>
<reference evidence="1 2" key="1">
    <citation type="journal article" date="2021" name="Chemosphere">
        <title>Bioballs carrying a syntrophic Rhodococcus and Mycolicibacterium consortium for simultaneous sorption and biodegradation of fuel oil in contaminated freshwater.</title>
        <authorList>
            <person name="Naloka K."/>
            <person name="Polrit D."/>
            <person name="Muangchinda C."/>
            <person name="Thoetkiattikul H."/>
            <person name="Pinyakong O."/>
        </authorList>
    </citation>
    <scope>NUCLEOTIDE SEQUENCE [LARGE SCALE GENOMIC DNA]</scope>
    <source>
        <strain evidence="1 2">J101</strain>
    </source>
</reference>
<keyword evidence="2" id="KW-1185">Reference proteome</keyword>